<dbReference type="OrthoDB" id="5422061at2759"/>
<name>A0A0P7C1H8_9HYPO</name>
<evidence type="ECO:0000256" key="1">
    <source>
        <dbReference type="SAM" id="MobiDB-lite"/>
    </source>
</evidence>
<feature type="compositionally biased region" description="Low complexity" evidence="1">
    <location>
        <begin position="183"/>
        <end position="195"/>
    </location>
</feature>
<sequence length="205" mass="22202">MPLPLVTPPSGTAPPVENTVSDIVVPLPQSAEPNVTTQDANIAAAAPPAQNPDPNAPAPPKQRRKRRKAHEIPPKGPPKKRGPKPKPLSERVYKAPKPIQRVERSYDPKKKEEVILYLMHHRVYDPNSNIKAPDGHRPPTFREAAAFFGIPSSTIGGWYKNKERLEAKANGTAPPRTKSKPKVPAAEPAVATPEPTAAPTPVPET</sequence>
<dbReference type="STRING" id="78410.A0A0P7C1H8"/>
<gene>
    <name evidence="2" type="ORF">AK830_g684</name>
</gene>
<dbReference type="Proteomes" id="UP000050424">
    <property type="component" value="Unassembled WGS sequence"/>
</dbReference>
<feature type="compositionally biased region" description="Pro residues" evidence="1">
    <location>
        <begin position="196"/>
        <end position="205"/>
    </location>
</feature>
<accession>A0A0P7C1H8</accession>
<protein>
    <submittedName>
        <fullName evidence="2">Uncharacterized protein</fullName>
    </submittedName>
</protein>
<comment type="caution">
    <text evidence="2">The sequence shown here is derived from an EMBL/GenBank/DDBJ whole genome shotgun (WGS) entry which is preliminary data.</text>
</comment>
<dbReference type="EMBL" id="LKCW01000004">
    <property type="protein sequence ID" value="KPM45834.1"/>
    <property type="molecule type" value="Genomic_DNA"/>
</dbReference>
<evidence type="ECO:0000313" key="2">
    <source>
        <dbReference type="EMBL" id="KPM45834.1"/>
    </source>
</evidence>
<keyword evidence="3" id="KW-1185">Reference proteome</keyword>
<feature type="compositionally biased region" description="Pro residues" evidence="1">
    <location>
        <begin position="49"/>
        <end position="60"/>
    </location>
</feature>
<evidence type="ECO:0000313" key="3">
    <source>
        <dbReference type="Proteomes" id="UP000050424"/>
    </source>
</evidence>
<dbReference type="AlphaFoldDB" id="A0A0P7C1H8"/>
<feature type="region of interest" description="Disordered" evidence="1">
    <location>
        <begin position="1"/>
        <end position="107"/>
    </location>
</feature>
<reference evidence="2 3" key="1">
    <citation type="submission" date="2015-09" db="EMBL/GenBank/DDBJ databases">
        <title>Draft genome of a European isolate of the apple canker pathogen Neonectria ditissima.</title>
        <authorList>
            <person name="Gomez-Cortecero A."/>
            <person name="Harrison R.J."/>
            <person name="Armitage A.D."/>
        </authorList>
    </citation>
    <scope>NUCLEOTIDE SEQUENCE [LARGE SCALE GENOMIC DNA]</scope>
    <source>
        <strain evidence="2 3">R09/05</strain>
    </source>
</reference>
<proteinExistence type="predicted"/>
<feature type="compositionally biased region" description="Low complexity" evidence="1">
    <location>
        <begin position="38"/>
        <end position="48"/>
    </location>
</feature>
<feature type="region of interest" description="Disordered" evidence="1">
    <location>
        <begin position="166"/>
        <end position="205"/>
    </location>
</feature>
<organism evidence="2 3">
    <name type="scientific">Neonectria ditissima</name>
    <dbReference type="NCBI Taxonomy" id="78410"/>
    <lineage>
        <taxon>Eukaryota</taxon>
        <taxon>Fungi</taxon>
        <taxon>Dikarya</taxon>
        <taxon>Ascomycota</taxon>
        <taxon>Pezizomycotina</taxon>
        <taxon>Sordariomycetes</taxon>
        <taxon>Hypocreomycetidae</taxon>
        <taxon>Hypocreales</taxon>
        <taxon>Nectriaceae</taxon>
        <taxon>Neonectria</taxon>
    </lineage>
</organism>